<name>A0ABY9V6Y8_9ACTN</name>
<keyword evidence="3" id="KW-1185">Reference proteome</keyword>
<feature type="compositionally biased region" description="Basic and acidic residues" evidence="1">
    <location>
        <begin position="22"/>
        <end position="37"/>
    </location>
</feature>
<feature type="region of interest" description="Disordered" evidence="1">
    <location>
        <begin position="1"/>
        <end position="71"/>
    </location>
</feature>
<evidence type="ECO:0000313" key="2">
    <source>
        <dbReference type="EMBL" id="WNF00657.1"/>
    </source>
</evidence>
<accession>A0ABY9V6Y8</accession>
<dbReference type="EMBL" id="CP117522">
    <property type="protein sequence ID" value="WNF00657.1"/>
    <property type="molecule type" value="Genomic_DNA"/>
</dbReference>
<evidence type="ECO:0000256" key="1">
    <source>
        <dbReference type="SAM" id="MobiDB-lite"/>
    </source>
</evidence>
<organism evidence="2 3">
    <name type="scientific">Streptomyces luomodiensis</name>
    <dbReference type="NCBI Taxonomy" id="3026192"/>
    <lineage>
        <taxon>Bacteria</taxon>
        <taxon>Bacillati</taxon>
        <taxon>Actinomycetota</taxon>
        <taxon>Actinomycetes</taxon>
        <taxon>Kitasatosporales</taxon>
        <taxon>Streptomycetaceae</taxon>
        <taxon>Streptomyces</taxon>
    </lineage>
</organism>
<evidence type="ECO:0000313" key="3">
    <source>
        <dbReference type="Proteomes" id="UP001305606"/>
    </source>
</evidence>
<sequence>MSGEKKGARTATEEIEEEITEAETRVTGDEEDSRYGESGEALTPNTDAQAQSQGEREEGGGEDGRRAGVSG</sequence>
<proteinExistence type="predicted"/>
<dbReference type="RefSeq" id="WP_311039014.1">
    <property type="nucleotide sequence ID" value="NZ_CP117522.1"/>
</dbReference>
<feature type="compositionally biased region" description="Basic and acidic residues" evidence="1">
    <location>
        <begin position="54"/>
        <end position="71"/>
    </location>
</feature>
<protein>
    <submittedName>
        <fullName evidence="2">Uncharacterized protein</fullName>
    </submittedName>
</protein>
<reference evidence="2 3" key="1">
    <citation type="submission" date="2023-02" db="EMBL/GenBank/DDBJ databases">
        <title>Streptomyces sp. SCA4-21 with antifungal activity against Fusarium oxysporum f. sp. cubense, Streptomyces sp. SCA2-17 with antifungal activity against Fusarium oxysporum f. sp. cubense.</title>
        <authorList>
            <person name="Qi D."/>
        </authorList>
    </citation>
    <scope>NUCLEOTIDE SEQUENCE [LARGE SCALE GENOMIC DNA]</scope>
    <source>
        <strain evidence="2 3">SCA4-21</strain>
    </source>
</reference>
<dbReference type="Proteomes" id="UP001305606">
    <property type="component" value="Chromosome"/>
</dbReference>
<gene>
    <name evidence="2" type="ORF">PS467_37680</name>
</gene>